<feature type="transmembrane region" description="Helical" evidence="2">
    <location>
        <begin position="81"/>
        <end position="101"/>
    </location>
</feature>
<reference evidence="3" key="2">
    <citation type="submission" date="2024-02" db="EMBL/GenBank/DDBJ databases">
        <title>Comparative genomics of Cryptococcus and Kwoniella reveals pathogenesis evolution and contrasting modes of karyotype evolution via chromosome fusion or intercentromeric recombination.</title>
        <authorList>
            <person name="Coelho M.A."/>
            <person name="David-Palma M."/>
            <person name="Shea T."/>
            <person name="Bowers K."/>
            <person name="McGinley-Smith S."/>
            <person name="Mohammad A.W."/>
            <person name="Gnirke A."/>
            <person name="Yurkov A.M."/>
            <person name="Nowrousian M."/>
            <person name="Sun S."/>
            <person name="Cuomo C.A."/>
            <person name="Heitman J."/>
        </authorList>
    </citation>
    <scope>NUCLEOTIDE SEQUENCE</scope>
    <source>
        <strain evidence="3">CBS 10118</strain>
    </source>
</reference>
<feature type="transmembrane region" description="Helical" evidence="2">
    <location>
        <begin position="51"/>
        <end position="69"/>
    </location>
</feature>
<evidence type="ECO:0000313" key="3">
    <source>
        <dbReference type="EMBL" id="WVW79399.1"/>
    </source>
</evidence>
<dbReference type="RefSeq" id="XP_019049633.2">
    <property type="nucleotide sequence ID" value="XM_019186755.2"/>
</dbReference>
<feature type="compositionally biased region" description="Polar residues" evidence="1">
    <location>
        <begin position="575"/>
        <end position="585"/>
    </location>
</feature>
<keyword evidence="2" id="KW-0472">Membrane</keyword>
<proteinExistence type="predicted"/>
<feature type="transmembrane region" description="Helical" evidence="2">
    <location>
        <begin position="217"/>
        <end position="236"/>
    </location>
</feature>
<keyword evidence="2" id="KW-0812">Transmembrane</keyword>
<evidence type="ECO:0000256" key="2">
    <source>
        <dbReference type="SAM" id="Phobius"/>
    </source>
</evidence>
<feature type="transmembrane region" description="Helical" evidence="2">
    <location>
        <begin position="121"/>
        <end position="141"/>
    </location>
</feature>
<organism evidence="3 4">
    <name type="scientific">Kwoniella bestiolae CBS 10118</name>
    <dbReference type="NCBI Taxonomy" id="1296100"/>
    <lineage>
        <taxon>Eukaryota</taxon>
        <taxon>Fungi</taxon>
        <taxon>Dikarya</taxon>
        <taxon>Basidiomycota</taxon>
        <taxon>Agaricomycotina</taxon>
        <taxon>Tremellomycetes</taxon>
        <taxon>Tremellales</taxon>
        <taxon>Cryptococcaceae</taxon>
        <taxon>Kwoniella</taxon>
    </lineage>
</organism>
<feature type="transmembrane region" description="Helical" evidence="2">
    <location>
        <begin position="243"/>
        <end position="262"/>
    </location>
</feature>
<reference evidence="3" key="1">
    <citation type="submission" date="2013-07" db="EMBL/GenBank/DDBJ databases">
        <authorList>
            <consortium name="The Broad Institute Genome Sequencing Platform"/>
            <person name="Cuomo C."/>
            <person name="Litvintseva A."/>
            <person name="Chen Y."/>
            <person name="Heitman J."/>
            <person name="Sun S."/>
            <person name="Springer D."/>
            <person name="Dromer F."/>
            <person name="Young S.K."/>
            <person name="Zeng Q."/>
            <person name="Gargeya S."/>
            <person name="Fitzgerald M."/>
            <person name="Abouelleil A."/>
            <person name="Alvarado L."/>
            <person name="Berlin A.M."/>
            <person name="Chapman S.B."/>
            <person name="Dewar J."/>
            <person name="Goldberg J."/>
            <person name="Griggs A."/>
            <person name="Gujja S."/>
            <person name="Hansen M."/>
            <person name="Howarth C."/>
            <person name="Imamovic A."/>
            <person name="Larimer J."/>
            <person name="McCowan C."/>
            <person name="Murphy C."/>
            <person name="Pearson M."/>
            <person name="Priest M."/>
            <person name="Roberts A."/>
            <person name="Saif S."/>
            <person name="Shea T."/>
            <person name="Sykes S."/>
            <person name="Wortman J."/>
            <person name="Nusbaum C."/>
            <person name="Birren B."/>
        </authorList>
    </citation>
    <scope>NUCLEOTIDE SEQUENCE</scope>
    <source>
        <strain evidence="3">CBS 10118</strain>
    </source>
</reference>
<evidence type="ECO:0000313" key="4">
    <source>
        <dbReference type="Proteomes" id="UP000092730"/>
    </source>
</evidence>
<dbReference type="Proteomes" id="UP000092730">
    <property type="component" value="Chromosome 1"/>
</dbReference>
<feature type="transmembrane region" description="Helical" evidence="2">
    <location>
        <begin position="12"/>
        <end position="31"/>
    </location>
</feature>
<dbReference type="KEGG" id="kbi:30204450"/>
<name>A0AAJ8K1J5_9TREE</name>
<accession>A0AAJ8K1J5</accession>
<evidence type="ECO:0000256" key="1">
    <source>
        <dbReference type="SAM" id="MobiDB-lite"/>
    </source>
</evidence>
<keyword evidence="2" id="KW-1133">Transmembrane helix</keyword>
<protein>
    <submittedName>
        <fullName evidence="3">Uncharacterized protein</fullName>
    </submittedName>
</protein>
<keyword evidence="4" id="KW-1185">Reference proteome</keyword>
<feature type="transmembrane region" description="Helical" evidence="2">
    <location>
        <begin position="176"/>
        <end position="197"/>
    </location>
</feature>
<gene>
    <name evidence="3" type="ORF">I302_101368</name>
</gene>
<dbReference type="GeneID" id="30204450"/>
<dbReference type="AlphaFoldDB" id="A0AAJ8K1J5"/>
<feature type="compositionally biased region" description="Acidic residues" evidence="1">
    <location>
        <begin position="622"/>
        <end position="634"/>
    </location>
</feature>
<sequence>MDLLERAQSAYVLISLSSIPLLLLSIIPHLLPSHLSGISPTARLSPPTISLVIWTILKCSSTILDRYVLKKAQDLTCSVDAIVIAALTTGTVAHIPAIALYRYRSLPTPSTPSPTPPTNLRNTICLAIIYAYSLLPCVPTLSKAISRGFTSSKGLSKWWGYYCIADGDWFRTIRPLTLLAPLVMTLPFTVLIFSVLYSTSGHPSPHIHPTARHWAQATFLLIGPLAIGGYVILEQIVGWNDTWLLRGLEATAGPILALSLLFNLQTWSTYSHWVRLRGPPPPPDHSNPSTPLLLGSNSLSKRSSSFYVDKLEDIPGLVPKRSVRFPPTPQQVEYIPDRTSPGLFNRRAKMESLLPPPAKRKSGLLKSALINSRSPHIVAAEEEGQRMEVETELDLERGLHPHPHSINENFSPPTDLSPTHEATQMIKQVPQLIIKQPTPIHLDRSRYSSSTNASSPFQYQDLVTFYSITPSEGRGRNSVWPNSVYSSTTLPYDGRAPPTLGGFTRGSSTSSSNGSGKPLSEMVGGIGHQAPVPPVPSNTRSISEGDPVYPFPQSAKPKPRPVVVRSTSEKEQAHSETSSIYSQPSIVEPHYPASHRPSMMYGRSTSSFGKSSEKTMAPTPEMQEEEEEEMIKFG</sequence>
<feature type="region of interest" description="Disordered" evidence="1">
    <location>
        <begin position="497"/>
        <end position="634"/>
    </location>
</feature>
<dbReference type="EMBL" id="CP144541">
    <property type="protein sequence ID" value="WVW79399.1"/>
    <property type="molecule type" value="Genomic_DNA"/>
</dbReference>
<feature type="compositionally biased region" description="Low complexity" evidence="1">
    <location>
        <begin position="499"/>
        <end position="516"/>
    </location>
</feature>